<keyword evidence="20" id="KW-1185">Reference proteome</keyword>
<dbReference type="AlphaFoldDB" id="B4LIN6"/>
<dbReference type="HOGENOM" id="CLU_007536_2_0_1"/>
<reference evidence="19 20" key="1">
    <citation type="journal article" date="2007" name="Nature">
        <title>Evolution of genes and genomes on the Drosophila phylogeny.</title>
        <authorList>
            <consortium name="Drosophila 12 Genomes Consortium"/>
            <person name="Clark A.G."/>
            <person name="Eisen M.B."/>
            <person name="Smith D.R."/>
            <person name="Bergman C.M."/>
            <person name="Oliver B."/>
            <person name="Markow T.A."/>
            <person name="Kaufman T.C."/>
            <person name="Kellis M."/>
            <person name="Gelbart W."/>
            <person name="Iyer V.N."/>
            <person name="Pollard D.A."/>
            <person name="Sackton T.B."/>
            <person name="Larracuente A.M."/>
            <person name="Singh N.D."/>
            <person name="Abad J.P."/>
            <person name="Abt D.N."/>
            <person name="Adryan B."/>
            <person name="Aguade M."/>
            <person name="Akashi H."/>
            <person name="Anderson W.W."/>
            <person name="Aquadro C.F."/>
            <person name="Ardell D.H."/>
            <person name="Arguello R."/>
            <person name="Artieri C.G."/>
            <person name="Barbash D.A."/>
            <person name="Barker D."/>
            <person name="Barsanti P."/>
            <person name="Batterham P."/>
            <person name="Batzoglou S."/>
            <person name="Begun D."/>
            <person name="Bhutkar A."/>
            <person name="Blanco E."/>
            <person name="Bosak S.A."/>
            <person name="Bradley R.K."/>
            <person name="Brand A.D."/>
            <person name="Brent M.R."/>
            <person name="Brooks A.N."/>
            <person name="Brown R.H."/>
            <person name="Butlin R.K."/>
            <person name="Caggese C."/>
            <person name="Calvi B.R."/>
            <person name="Bernardo de Carvalho A."/>
            <person name="Caspi A."/>
            <person name="Castrezana S."/>
            <person name="Celniker S.E."/>
            <person name="Chang J.L."/>
            <person name="Chapple C."/>
            <person name="Chatterji S."/>
            <person name="Chinwalla A."/>
            <person name="Civetta A."/>
            <person name="Clifton S.W."/>
            <person name="Comeron J.M."/>
            <person name="Costello J.C."/>
            <person name="Coyne J.A."/>
            <person name="Daub J."/>
            <person name="David R.G."/>
            <person name="Delcher A.L."/>
            <person name="Delehaunty K."/>
            <person name="Do C.B."/>
            <person name="Ebling H."/>
            <person name="Edwards K."/>
            <person name="Eickbush T."/>
            <person name="Evans J.D."/>
            <person name="Filipski A."/>
            <person name="Findeiss S."/>
            <person name="Freyhult E."/>
            <person name="Fulton L."/>
            <person name="Fulton R."/>
            <person name="Garcia A.C."/>
            <person name="Gardiner A."/>
            <person name="Garfield D.A."/>
            <person name="Garvin B.E."/>
            <person name="Gibson G."/>
            <person name="Gilbert D."/>
            <person name="Gnerre S."/>
            <person name="Godfrey J."/>
            <person name="Good R."/>
            <person name="Gotea V."/>
            <person name="Gravely B."/>
            <person name="Greenberg A.J."/>
            <person name="Griffiths-Jones S."/>
            <person name="Gross S."/>
            <person name="Guigo R."/>
            <person name="Gustafson E.A."/>
            <person name="Haerty W."/>
            <person name="Hahn M.W."/>
            <person name="Halligan D.L."/>
            <person name="Halpern A.L."/>
            <person name="Halter G.M."/>
            <person name="Han M.V."/>
            <person name="Heger A."/>
            <person name="Hillier L."/>
            <person name="Hinrichs A.S."/>
            <person name="Holmes I."/>
            <person name="Hoskins R.A."/>
            <person name="Hubisz M.J."/>
            <person name="Hultmark D."/>
            <person name="Huntley M.A."/>
            <person name="Jaffe D.B."/>
            <person name="Jagadeeshan S."/>
            <person name="Jeck W.R."/>
            <person name="Johnson J."/>
            <person name="Jones C.D."/>
            <person name="Jordan W.C."/>
            <person name="Karpen G.H."/>
            <person name="Kataoka E."/>
            <person name="Keightley P.D."/>
            <person name="Kheradpour P."/>
            <person name="Kirkness E.F."/>
            <person name="Koerich L.B."/>
            <person name="Kristiansen K."/>
            <person name="Kudrna D."/>
            <person name="Kulathinal R.J."/>
            <person name="Kumar S."/>
            <person name="Kwok R."/>
            <person name="Lander E."/>
            <person name="Langley C.H."/>
            <person name="Lapoint R."/>
            <person name="Lazzaro B.P."/>
            <person name="Lee S.J."/>
            <person name="Levesque L."/>
            <person name="Li R."/>
            <person name="Lin C.F."/>
            <person name="Lin M.F."/>
            <person name="Lindblad-Toh K."/>
            <person name="Llopart A."/>
            <person name="Long M."/>
            <person name="Low L."/>
            <person name="Lozovsky E."/>
            <person name="Lu J."/>
            <person name="Luo M."/>
            <person name="Machado C.A."/>
            <person name="Makalowski W."/>
            <person name="Marzo M."/>
            <person name="Matsuda M."/>
            <person name="Matzkin L."/>
            <person name="McAllister B."/>
            <person name="McBride C.S."/>
            <person name="McKernan B."/>
            <person name="McKernan K."/>
            <person name="Mendez-Lago M."/>
            <person name="Minx P."/>
            <person name="Mollenhauer M.U."/>
            <person name="Montooth K."/>
            <person name="Mount S.M."/>
            <person name="Mu X."/>
            <person name="Myers E."/>
            <person name="Negre B."/>
            <person name="Newfeld S."/>
            <person name="Nielsen R."/>
            <person name="Noor M.A."/>
            <person name="O'Grady P."/>
            <person name="Pachter L."/>
            <person name="Papaceit M."/>
            <person name="Parisi M.J."/>
            <person name="Parisi M."/>
            <person name="Parts L."/>
            <person name="Pedersen J.S."/>
            <person name="Pesole G."/>
            <person name="Phillippy A.M."/>
            <person name="Ponting C.P."/>
            <person name="Pop M."/>
            <person name="Porcelli D."/>
            <person name="Powell J.R."/>
            <person name="Prohaska S."/>
            <person name="Pruitt K."/>
            <person name="Puig M."/>
            <person name="Quesneville H."/>
            <person name="Ram K.R."/>
            <person name="Rand D."/>
            <person name="Rasmussen M.D."/>
            <person name="Reed L.K."/>
            <person name="Reenan R."/>
            <person name="Reily A."/>
            <person name="Remington K.A."/>
            <person name="Rieger T.T."/>
            <person name="Ritchie M.G."/>
            <person name="Robin C."/>
            <person name="Rogers Y.H."/>
            <person name="Rohde C."/>
            <person name="Rozas J."/>
            <person name="Rubenfield M.J."/>
            <person name="Ruiz A."/>
            <person name="Russo S."/>
            <person name="Salzberg S.L."/>
            <person name="Sanchez-Gracia A."/>
            <person name="Saranga D.J."/>
            <person name="Sato H."/>
            <person name="Schaeffer S.W."/>
            <person name="Schatz M.C."/>
            <person name="Schlenke T."/>
            <person name="Schwartz R."/>
            <person name="Segarra C."/>
            <person name="Singh R.S."/>
            <person name="Sirot L."/>
            <person name="Sirota M."/>
            <person name="Sisneros N.B."/>
            <person name="Smith C.D."/>
            <person name="Smith T.F."/>
            <person name="Spieth J."/>
            <person name="Stage D.E."/>
            <person name="Stark A."/>
            <person name="Stephan W."/>
            <person name="Strausberg R.L."/>
            <person name="Strempel S."/>
            <person name="Sturgill D."/>
            <person name="Sutton G."/>
            <person name="Sutton G.G."/>
            <person name="Tao W."/>
            <person name="Teichmann S."/>
            <person name="Tobari Y.N."/>
            <person name="Tomimura Y."/>
            <person name="Tsolas J.M."/>
            <person name="Valente V.L."/>
            <person name="Venter E."/>
            <person name="Venter J.C."/>
            <person name="Vicario S."/>
            <person name="Vieira F.G."/>
            <person name="Vilella A.J."/>
            <person name="Villasante A."/>
            <person name="Walenz B."/>
            <person name="Wang J."/>
            <person name="Wasserman M."/>
            <person name="Watts T."/>
            <person name="Wilson D."/>
            <person name="Wilson R.K."/>
            <person name="Wing R.A."/>
            <person name="Wolfner M.F."/>
            <person name="Wong A."/>
            <person name="Wong G.K."/>
            <person name="Wu C.I."/>
            <person name="Wu G."/>
            <person name="Yamamoto D."/>
            <person name="Yang H.P."/>
            <person name="Yang S.P."/>
            <person name="Yorke J.A."/>
            <person name="Yoshida K."/>
            <person name="Zdobnov E."/>
            <person name="Zhang P."/>
            <person name="Zhang Y."/>
            <person name="Zimin A.V."/>
            <person name="Baldwin J."/>
            <person name="Abdouelleil A."/>
            <person name="Abdulkadir J."/>
            <person name="Abebe A."/>
            <person name="Abera B."/>
            <person name="Abreu J."/>
            <person name="Acer S.C."/>
            <person name="Aftuck L."/>
            <person name="Alexander A."/>
            <person name="An P."/>
            <person name="Anderson E."/>
            <person name="Anderson S."/>
            <person name="Arachi H."/>
            <person name="Azer M."/>
            <person name="Bachantsang P."/>
            <person name="Barry A."/>
            <person name="Bayul T."/>
            <person name="Berlin A."/>
            <person name="Bessette D."/>
            <person name="Bloom T."/>
            <person name="Blye J."/>
            <person name="Boguslavskiy L."/>
            <person name="Bonnet C."/>
            <person name="Boukhgalter B."/>
            <person name="Bourzgui I."/>
            <person name="Brown A."/>
            <person name="Cahill P."/>
            <person name="Channer S."/>
            <person name="Cheshatsang Y."/>
            <person name="Chuda L."/>
            <person name="Citroen M."/>
            <person name="Collymore A."/>
            <person name="Cooke P."/>
            <person name="Costello M."/>
            <person name="D'Aco K."/>
            <person name="Daza R."/>
            <person name="De Haan G."/>
            <person name="DeGray S."/>
            <person name="DeMaso C."/>
            <person name="Dhargay N."/>
            <person name="Dooley K."/>
            <person name="Dooley E."/>
            <person name="Doricent M."/>
            <person name="Dorje P."/>
            <person name="Dorjee K."/>
            <person name="Dupes A."/>
            <person name="Elong R."/>
            <person name="Falk J."/>
            <person name="Farina A."/>
            <person name="Faro S."/>
            <person name="Ferguson D."/>
            <person name="Fisher S."/>
            <person name="Foley C.D."/>
            <person name="Franke A."/>
            <person name="Friedrich D."/>
            <person name="Gadbois L."/>
            <person name="Gearin G."/>
            <person name="Gearin C.R."/>
            <person name="Giannoukos G."/>
            <person name="Goode T."/>
            <person name="Graham J."/>
            <person name="Grandbois E."/>
            <person name="Grewal S."/>
            <person name="Gyaltsen K."/>
            <person name="Hafez N."/>
            <person name="Hagos B."/>
            <person name="Hall J."/>
            <person name="Henson C."/>
            <person name="Hollinger A."/>
            <person name="Honan T."/>
            <person name="Huard M.D."/>
            <person name="Hughes L."/>
            <person name="Hurhula B."/>
            <person name="Husby M.E."/>
            <person name="Kamat A."/>
            <person name="Kanga B."/>
            <person name="Kashin S."/>
            <person name="Khazanovich D."/>
            <person name="Kisner P."/>
            <person name="Lance K."/>
            <person name="Lara M."/>
            <person name="Lee W."/>
            <person name="Lennon N."/>
            <person name="Letendre F."/>
            <person name="LeVine R."/>
            <person name="Lipovsky A."/>
            <person name="Liu X."/>
            <person name="Liu J."/>
            <person name="Liu S."/>
            <person name="Lokyitsang T."/>
            <person name="Lokyitsang Y."/>
            <person name="Lubonja R."/>
            <person name="Lui A."/>
            <person name="MacDonald P."/>
            <person name="Magnisalis V."/>
            <person name="Maru K."/>
            <person name="Matthews C."/>
            <person name="McCusker W."/>
            <person name="McDonough S."/>
            <person name="Mehta T."/>
            <person name="Meldrim J."/>
            <person name="Meneus L."/>
            <person name="Mihai O."/>
            <person name="Mihalev A."/>
            <person name="Mihova T."/>
            <person name="Mittelman R."/>
            <person name="Mlenga V."/>
            <person name="Montmayeur A."/>
            <person name="Mulrain L."/>
            <person name="Navidi A."/>
            <person name="Naylor J."/>
            <person name="Negash T."/>
            <person name="Nguyen T."/>
            <person name="Nguyen N."/>
            <person name="Nicol R."/>
            <person name="Norbu C."/>
            <person name="Norbu N."/>
            <person name="Novod N."/>
            <person name="O'Neill B."/>
            <person name="Osman S."/>
            <person name="Markiewicz E."/>
            <person name="Oyono O.L."/>
            <person name="Patti C."/>
            <person name="Phunkhang P."/>
            <person name="Pierre F."/>
            <person name="Priest M."/>
            <person name="Raghuraman S."/>
            <person name="Rege F."/>
            <person name="Reyes R."/>
            <person name="Rise C."/>
            <person name="Rogov P."/>
            <person name="Ross K."/>
            <person name="Ryan E."/>
            <person name="Settipalli S."/>
            <person name="Shea T."/>
            <person name="Sherpa N."/>
            <person name="Shi L."/>
            <person name="Shih D."/>
            <person name="Sparrow T."/>
            <person name="Spaulding J."/>
            <person name="Stalker J."/>
            <person name="Stange-Thomann N."/>
            <person name="Stavropoulos S."/>
            <person name="Stone C."/>
            <person name="Strader C."/>
            <person name="Tesfaye S."/>
            <person name="Thomson T."/>
            <person name="Thoulutsang Y."/>
            <person name="Thoulutsang D."/>
            <person name="Topham K."/>
            <person name="Topping I."/>
            <person name="Tsamla T."/>
            <person name="Vassiliev H."/>
            <person name="Vo A."/>
            <person name="Wangchuk T."/>
            <person name="Wangdi T."/>
            <person name="Weiand M."/>
            <person name="Wilkinson J."/>
            <person name="Wilson A."/>
            <person name="Yadav S."/>
            <person name="Young G."/>
            <person name="Yu Q."/>
            <person name="Zembek L."/>
            <person name="Zhong D."/>
            <person name="Zimmer A."/>
            <person name="Zwirko Z."/>
            <person name="Jaffe D.B."/>
            <person name="Alvarez P."/>
            <person name="Brockman W."/>
            <person name="Butler J."/>
            <person name="Chin C."/>
            <person name="Gnerre S."/>
            <person name="Grabherr M."/>
            <person name="Kleber M."/>
            <person name="Mauceli E."/>
            <person name="MacCallum I."/>
        </authorList>
    </citation>
    <scope>NUCLEOTIDE SEQUENCE [LARGE SCALE GENOMIC DNA]</scope>
    <source>
        <strain evidence="20">Tucson 15010-1051.87</strain>
    </source>
</reference>
<dbReference type="EMBL" id="CH940648">
    <property type="protein sequence ID" value="EDW60406.2"/>
    <property type="molecule type" value="Genomic_DNA"/>
</dbReference>
<keyword evidence="5 15" id="KW-0812">Transmembrane</keyword>
<keyword evidence="7" id="KW-0378">Hydrolase</keyword>
<evidence type="ECO:0000256" key="1">
    <source>
        <dbReference type="ARBA" id="ARBA00001947"/>
    </source>
</evidence>
<evidence type="ECO:0000313" key="19">
    <source>
        <dbReference type="EMBL" id="EDW60406.2"/>
    </source>
</evidence>
<evidence type="ECO:0000256" key="8">
    <source>
        <dbReference type="ARBA" id="ARBA00022824"/>
    </source>
</evidence>
<evidence type="ECO:0000256" key="3">
    <source>
        <dbReference type="ARBA" id="ARBA00010918"/>
    </source>
</evidence>
<keyword evidence="6" id="KW-0479">Metal-binding</keyword>
<feature type="domain" description="Endoplasmic reticulum metallopeptidase 1/1-A TM" evidence="18">
    <location>
        <begin position="415"/>
        <end position="633"/>
    </location>
</feature>
<dbReference type="OrthoDB" id="76293at2759"/>
<keyword evidence="4" id="KW-0645">Protease</keyword>
<protein>
    <recommendedName>
        <fullName evidence="14">FXNA-like protease</fullName>
    </recommendedName>
</protein>
<evidence type="ECO:0000256" key="12">
    <source>
        <dbReference type="ARBA" id="ARBA00023136"/>
    </source>
</evidence>
<accession>B4LIN6</accession>
<dbReference type="KEGG" id="dvi:6625066"/>
<feature type="transmembrane region" description="Helical" evidence="15">
    <location>
        <begin position="589"/>
        <end position="608"/>
    </location>
</feature>
<evidence type="ECO:0000256" key="6">
    <source>
        <dbReference type="ARBA" id="ARBA00022723"/>
    </source>
</evidence>
<evidence type="ECO:0000256" key="9">
    <source>
        <dbReference type="ARBA" id="ARBA00022833"/>
    </source>
</evidence>
<feature type="transmembrane region" description="Helical" evidence="15">
    <location>
        <begin position="489"/>
        <end position="511"/>
    </location>
</feature>
<evidence type="ECO:0000256" key="15">
    <source>
        <dbReference type="SAM" id="Phobius"/>
    </source>
</evidence>
<evidence type="ECO:0000256" key="7">
    <source>
        <dbReference type="ARBA" id="ARBA00022801"/>
    </source>
</evidence>
<evidence type="ECO:0000256" key="13">
    <source>
        <dbReference type="ARBA" id="ARBA00023180"/>
    </source>
</evidence>
<feature type="transmembrane region" description="Helical" evidence="15">
    <location>
        <begin position="517"/>
        <end position="536"/>
    </location>
</feature>
<feature type="domain" description="Peptidase M28" evidence="16">
    <location>
        <begin position="146"/>
        <end position="340"/>
    </location>
</feature>
<evidence type="ECO:0000256" key="14">
    <source>
        <dbReference type="ARBA" id="ARBA00078796"/>
    </source>
</evidence>
<dbReference type="GO" id="GO:0006508">
    <property type="term" value="P:proteolysis"/>
    <property type="evidence" value="ECO:0007669"/>
    <property type="project" value="UniProtKB-KW"/>
</dbReference>
<evidence type="ECO:0000256" key="4">
    <source>
        <dbReference type="ARBA" id="ARBA00022670"/>
    </source>
</evidence>
<dbReference type="InterPro" id="IPR048024">
    <property type="entry name" value="Fxna-like_M28_dom"/>
</dbReference>
<dbReference type="PANTHER" id="PTHR12147">
    <property type="entry name" value="METALLOPEPTIDASE M28 FAMILY MEMBER"/>
    <property type="match status" value="1"/>
</dbReference>
<keyword evidence="10 15" id="KW-1133">Transmembrane helix</keyword>
<feature type="domain" description="Endoplasmic reticulum metallopeptidase 1-like C-terminal" evidence="17">
    <location>
        <begin position="647"/>
        <end position="870"/>
    </location>
</feature>
<feature type="transmembrane region" description="Helical" evidence="15">
    <location>
        <begin position="416"/>
        <end position="441"/>
    </location>
</feature>
<evidence type="ECO:0000259" key="18">
    <source>
        <dbReference type="Pfam" id="PF22249"/>
    </source>
</evidence>
<evidence type="ECO:0000259" key="16">
    <source>
        <dbReference type="Pfam" id="PF04389"/>
    </source>
</evidence>
<keyword evidence="11" id="KW-0482">Metalloprotease</keyword>
<dbReference type="InterPro" id="IPR045175">
    <property type="entry name" value="M28_fam"/>
</dbReference>
<keyword evidence="12 15" id="KW-0472">Membrane</keyword>
<proteinExistence type="inferred from homology"/>
<evidence type="ECO:0000256" key="2">
    <source>
        <dbReference type="ARBA" id="ARBA00004477"/>
    </source>
</evidence>
<dbReference type="Pfam" id="PF22249">
    <property type="entry name" value="ERMP1-TM"/>
    <property type="match status" value="1"/>
</dbReference>
<feature type="transmembrane region" description="Helical" evidence="15">
    <location>
        <begin position="615"/>
        <end position="639"/>
    </location>
</feature>
<comment type="subcellular location">
    <subcellularLocation>
        <location evidence="2">Endoplasmic reticulum membrane</location>
        <topology evidence="2">Multi-pass membrane protein</topology>
    </subcellularLocation>
</comment>
<keyword evidence="9" id="KW-0862">Zinc</keyword>
<dbReference type="InParanoid" id="B4LIN6"/>
<feature type="transmembrane region" description="Helical" evidence="15">
    <location>
        <begin position="548"/>
        <end position="569"/>
    </location>
</feature>
<dbReference type="InterPro" id="IPR053974">
    <property type="entry name" value="ERMP1_1-A_TM"/>
</dbReference>
<dbReference type="GO" id="GO:0008235">
    <property type="term" value="F:metalloexopeptidase activity"/>
    <property type="evidence" value="ECO:0007669"/>
    <property type="project" value="InterPro"/>
</dbReference>
<organism evidence="19 20">
    <name type="scientific">Drosophila virilis</name>
    <name type="common">Fruit fly</name>
    <dbReference type="NCBI Taxonomy" id="7244"/>
    <lineage>
        <taxon>Eukaryota</taxon>
        <taxon>Metazoa</taxon>
        <taxon>Ecdysozoa</taxon>
        <taxon>Arthropoda</taxon>
        <taxon>Hexapoda</taxon>
        <taxon>Insecta</taxon>
        <taxon>Pterygota</taxon>
        <taxon>Neoptera</taxon>
        <taxon>Endopterygota</taxon>
        <taxon>Diptera</taxon>
        <taxon>Brachycera</taxon>
        <taxon>Muscomorpha</taxon>
        <taxon>Ephydroidea</taxon>
        <taxon>Drosophilidae</taxon>
        <taxon>Drosophila</taxon>
    </lineage>
</organism>
<dbReference type="GO" id="GO:0005789">
    <property type="term" value="C:endoplasmic reticulum membrane"/>
    <property type="evidence" value="ECO:0007669"/>
    <property type="project" value="UniProtKB-SubCell"/>
</dbReference>
<evidence type="ECO:0000259" key="17">
    <source>
        <dbReference type="Pfam" id="PF22248"/>
    </source>
</evidence>
<evidence type="ECO:0000256" key="5">
    <source>
        <dbReference type="ARBA" id="ARBA00022692"/>
    </source>
</evidence>
<dbReference type="InterPro" id="IPR053973">
    <property type="entry name" value="ERMP1-like_C"/>
</dbReference>
<dbReference type="Proteomes" id="UP000008792">
    <property type="component" value="Unassembled WGS sequence"/>
</dbReference>
<dbReference type="Pfam" id="PF22248">
    <property type="entry name" value="ERMP1_C"/>
    <property type="match status" value="1"/>
</dbReference>
<feature type="transmembrane region" description="Helical" evidence="15">
    <location>
        <begin position="381"/>
        <end position="404"/>
    </location>
</feature>
<keyword evidence="13" id="KW-0325">Glycoprotein</keyword>
<keyword evidence="8" id="KW-0256">Endoplasmic reticulum</keyword>
<sequence>MSDKDKLIMEEDGVGLSRKLARKDINIRPPWYLGPGFLLFWVLLFFAVVIPLFYRLPTSLTVEDDNKGEFIGDRAYNTLNNLVNIGPKVTGSNANEVDAVAYLLNEIAGIKKELLEELFTLEIDIQKTTGSHIYYDMLEMYQGVQNIVVKLSPKRSTSESYLLVNSHFDSVANSPAAGDDGFMVATMLEVLRVMATTRQPFEHSVVFLFNGDEEMGMQASHGFITQHKWAPNCKAVVNLDAAGSGGREILFQTGPSHAWLATHYKESAKHPFATTLAEEIFQMGLVPSDTDYRIFTRYGNIPGVDMGQAINGFIYHTKYDRIDVIPRGSIQNTGDNLLSLVRNLANATELHDVEAYKNGQAVYFDFLGLFVVNYSEETGKTLNYCVAGATLILVFISVWRMSAVSRLCSCGVWQRLIILVILQIIAFVLALGLPMLIAYVFDSFGLSLTYFSTPALLIGLYICPALIGLGLPITIYYQSQQNNKLPITYHLQLALHSWAVVLTLLAIGGTAYGLRSIYIITILIIFYGISLALNLLTTFHDRGYSWAGLVIASQVMPFLYSSYLFYTFIVVLTPMNGRSGSASNPDTTIAALAALGAVTSFGFLLPLTNIFRRPWSVLLTLLLVTGVTIFLACGTQIGFPYRQRTNSARVAYQHVRRIFYEYDGSVSKDDSGYLFNFQDRRQAQAFPGVNLTGAISQTSNCDAHMMCGVPLFDERWVGNRLQGMWLPREEPIVPPKPANLELLSKTVLNDTKTVRFKFRLTGPNYLSLFVQAYEDDYVTVSDWSFSRSYLKQKPAFPLSYHMFITYGSNALLEFSLDLTKPNGDFNVPLFQLGVSSHYIGNKGDEHSVKFASTFPLYAVITDWPSLYQRYIF</sequence>
<name>B4LIN6_DROVI</name>
<dbReference type="SUPFAM" id="SSF53187">
    <property type="entry name" value="Zn-dependent exopeptidases"/>
    <property type="match status" value="1"/>
</dbReference>
<evidence type="ECO:0000256" key="11">
    <source>
        <dbReference type="ARBA" id="ARBA00023049"/>
    </source>
</evidence>
<dbReference type="eggNOG" id="KOG2194">
    <property type="taxonomic scope" value="Eukaryota"/>
</dbReference>
<dbReference type="Pfam" id="PF04389">
    <property type="entry name" value="Peptidase_M28"/>
    <property type="match status" value="1"/>
</dbReference>
<dbReference type="Gene3D" id="3.40.630.10">
    <property type="entry name" value="Zn peptidases"/>
    <property type="match status" value="1"/>
</dbReference>
<dbReference type="GO" id="GO:0046872">
    <property type="term" value="F:metal ion binding"/>
    <property type="evidence" value="ECO:0007669"/>
    <property type="project" value="UniProtKB-KW"/>
</dbReference>
<feature type="transmembrane region" description="Helical" evidence="15">
    <location>
        <begin position="31"/>
        <end position="54"/>
    </location>
</feature>
<evidence type="ECO:0000313" key="20">
    <source>
        <dbReference type="Proteomes" id="UP000008792"/>
    </source>
</evidence>
<comment type="similarity">
    <text evidence="3">Belongs to the peptidase M28 family.</text>
</comment>
<evidence type="ECO:0000256" key="10">
    <source>
        <dbReference type="ARBA" id="ARBA00022989"/>
    </source>
</evidence>
<gene>
    <name evidence="19" type="primary">Dvir\GJ21460</name>
    <name evidence="19" type="ORF">Dvir_GJ21460</name>
</gene>
<feature type="transmembrane region" description="Helical" evidence="15">
    <location>
        <begin position="453"/>
        <end position="477"/>
    </location>
</feature>
<comment type="cofactor">
    <cofactor evidence="1">
        <name>Zn(2+)</name>
        <dbReference type="ChEBI" id="CHEBI:29105"/>
    </cofactor>
</comment>
<dbReference type="FunCoup" id="B4LIN6">
    <property type="interactions" value="280"/>
</dbReference>
<dbReference type="FunFam" id="3.40.630.10:FF:000008">
    <property type="entry name" value="Endoplasmic reticulum metallopeptidase 1"/>
    <property type="match status" value="1"/>
</dbReference>
<dbReference type="CDD" id="cd03875">
    <property type="entry name" value="M28_Fxna_like"/>
    <property type="match status" value="1"/>
</dbReference>
<dbReference type="InterPro" id="IPR007484">
    <property type="entry name" value="Peptidase_M28"/>
</dbReference>
<dbReference type="PANTHER" id="PTHR12147:SF22">
    <property type="entry name" value="ENDOPLASMIC RETICULUM METALLOPEPTIDASE 1"/>
    <property type="match status" value="1"/>
</dbReference>